<name>A0A8J3VWS4_9ACTN</name>
<gene>
    <name evidence="3" type="ORF">Raf01_92750</name>
</gene>
<dbReference type="EMBL" id="BONZ01000116">
    <property type="protein sequence ID" value="GIH21103.1"/>
    <property type="molecule type" value="Genomic_DNA"/>
</dbReference>
<proteinExistence type="inferred from homology"/>
<dbReference type="RefSeq" id="WP_203924506.1">
    <property type="nucleotide sequence ID" value="NZ_BONZ01000116.1"/>
</dbReference>
<protein>
    <submittedName>
        <fullName evidence="3">Universal stress protein</fullName>
    </submittedName>
</protein>
<comment type="caution">
    <text evidence="3">The sequence shown here is derived from an EMBL/GenBank/DDBJ whole genome shotgun (WGS) entry which is preliminary data.</text>
</comment>
<evidence type="ECO:0000313" key="3">
    <source>
        <dbReference type="EMBL" id="GIH21103.1"/>
    </source>
</evidence>
<reference evidence="3" key="1">
    <citation type="submission" date="2021-01" db="EMBL/GenBank/DDBJ databases">
        <title>Whole genome shotgun sequence of Rugosimonospora africana NBRC 104875.</title>
        <authorList>
            <person name="Komaki H."/>
            <person name="Tamura T."/>
        </authorList>
    </citation>
    <scope>NUCLEOTIDE SEQUENCE</scope>
    <source>
        <strain evidence="3">NBRC 104875</strain>
    </source>
</reference>
<dbReference type="PRINTS" id="PR01438">
    <property type="entry name" value="UNVRSLSTRESS"/>
</dbReference>
<dbReference type="Pfam" id="PF00582">
    <property type="entry name" value="Usp"/>
    <property type="match status" value="1"/>
</dbReference>
<evidence type="ECO:0000259" key="2">
    <source>
        <dbReference type="Pfam" id="PF00582"/>
    </source>
</evidence>
<accession>A0A8J3VWS4</accession>
<dbReference type="CDD" id="cd00293">
    <property type="entry name" value="USP-like"/>
    <property type="match status" value="1"/>
</dbReference>
<dbReference type="PANTHER" id="PTHR31964">
    <property type="entry name" value="ADENINE NUCLEOTIDE ALPHA HYDROLASES-LIKE SUPERFAMILY PROTEIN"/>
    <property type="match status" value="1"/>
</dbReference>
<dbReference type="InterPro" id="IPR006016">
    <property type="entry name" value="UspA"/>
</dbReference>
<dbReference type="Gene3D" id="3.40.50.620">
    <property type="entry name" value="HUPs"/>
    <property type="match status" value="1"/>
</dbReference>
<organism evidence="3 4">
    <name type="scientific">Rugosimonospora africana</name>
    <dbReference type="NCBI Taxonomy" id="556532"/>
    <lineage>
        <taxon>Bacteria</taxon>
        <taxon>Bacillati</taxon>
        <taxon>Actinomycetota</taxon>
        <taxon>Actinomycetes</taxon>
        <taxon>Micromonosporales</taxon>
        <taxon>Micromonosporaceae</taxon>
        <taxon>Rugosimonospora</taxon>
    </lineage>
</organism>
<evidence type="ECO:0000313" key="4">
    <source>
        <dbReference type="Proteomes" id="UP000642748"/>
    </source>
</evidence>
<dbReference type="PANTHER" id="PTHR31964:SF113">
    <property type="entry name" value="USPA DOMAIN-CONTAINING PROTEIN"/>
    <property type="match status" value="1"/>
</dbReference>
<dbReference type="InterPro" id="IPR006015">
    <property type="entry name" value="Universal_stress_UspA"/>
</dbReference>
<dbReference type="SUPFAM" id="SSF52402">
    <property type="entry name" value="Adenine nucleotide alpha hydrolases-like"/>
    <property type="match status" value="1"/>
</dbReference>
<feature type="domain" description="UspA" evidence="2">
    <location>
        <begin position="5"/>
        <end position="137"/>
    </location>
</feature>
<evidence type="ECO:0000256" key="1">
    <source>
        <dbReference type="ARBA" id="ARBA00008791"/>
    </source>
</evidence>
<dbReference type="Proteomes" id="UP000642748">
    <property type="component" value="Unassembled WGS sequence"/>
</dbReference>
<dbReference type="InterPro" id="IPR014729">
    <property type="entry name" value="Rossmann-like_a/b/a_fold"/>
</dbReference>
<sequence>MSTYRIVAGVDGSAGGERALRWAVHEAASRGGTVQAVTAYTFDNIDPASLAGRQQHQVTVEQMLGAQVVAALANDPRVAVTTRVVFGNPTEVLLDSACDATLLVLGSHGHGRLFHAVLGSVADSCVRRATCPVVVIPVPQTEKVPAEPEPNGMPSAIL</sequence>
<dbReference type="AlphaFoldDB" id="A0A8J3VWS4"/>
<comment type="similarity">
    <text evidence="1">Belongs to the universal stress protein A family.</text>
</comment>
<keyword evidence="4" id="KW-1185">Reference proteome</keyword>